<dbReference type="AlphaFoldDB" id="A0ABD3RSV9"/>
<protein>
    <submittedName>
        <fullName evidence="1">Uncharacterized protein</fullName>
    </submittedName>
</protein>
<keyword evidence="2" id="KW-1185">Reference proteome</keyword>
<accession>A0ABD3RSV9</accession>
<comment type="caution">
    <text evidence="1">The sequence shown here is derived from an EMBL/GenBank/DDBJ whole genome shotgun (WGS) entry which is preliminary data.</text>
</comment>
<evidence type="ECO:0000313" key="2">
    <source>
        <dbReference type="Proteomes" id="UP001530377"/>
    </source>
</evidence>
<gene>
    <name evidence="1" type="ORF">ACHAXA_008809</name>
</gene>
<proteinExistence type="predicted"/>
<sequence>MKKITPAATITTIDGGASRHLNLMTSAEIESIINEAESCADGECALDEVSSLISTLQTQQSMLSKRVNEIDGLIKALENANGRGGDDRPVDEMKDRPGHLSLFAMGVVVAFPRPPFFPFLRRCLLCAPRAAQFPKLTAPMGYTGETKGGGKTAYDVLPPKPIKK</sequence>
<dbReference type="EMBL" id="JALLPB020000184">
    <property type="protein sequence ID" value="KAL3815759.1"/>
    <property type="molecule type" value="Genomic_DNA"/>
</dbReference>
<evidence type="ECO:0000313" key="1">
    <source>
        <dbReference type="EMBL" id="KAL3815759.1"/>
    </source>
</evidence>
<reference evidence="1 2" key="1">
    <citation type="submission" date="2024-10" db="EMBL/GenBank/DDBJ databases">
        <title>Updated reference genomes for cyclostephanoid diatoms.</title>
        <authorList>
            <person name="Roberts W.R."/>
            <person name="Alverson A.J."/>
        </authorList>
    </citation>
    <scope>NUCLEOTIDE SEQUENCE [LARGE SCALE GENOMIC DNA]</scope>
    <source>
        <strain evidence="1 2">AJA228-03</strain>
    </source>
</reference>
<dbReference type="Proteomes" id="UP001530377">
    <property type="component" value="Unassembled WGS sequence"/>
</dbReference>
<name>A0ABD3RSV9_9STRA</name>
<organism evidence="1 2">
    <name type="scientific">Cyclostephanos tholiformis</name>
    <dbReference type="NCBI Taxonomy" id="382380"/>
    <lineage>
        <taxon>Eukaryota</taxon>
        <taxon>Sar</taxon>
        <taxon>Stramenopiles</taxon>
        <taxon>Ochrophyta</taxon>
        <taxon>Bacillariophyta</taxon>
        <taxon>Coscinodiscophyceae</taxon>
        <taxon>Thalassiosirophycidae</taxon>
        <taxon>Stephanodiscales</taxon>
        <taxon>Stephanodiscaceae</taxon>
        <taxon>Cyclostephanos</taxon>
    </lineage>
</organism>